<keyword evidence="1" id="KW-0732">Signal</keyword>
<name>A0ABT3GIV4_9BACT</name>
<dbReference type="InterPro" id="IPR017853">
    <property type="entry name" value="GH"/>
</dbReference>
<comment type="caution">
    <text evidence="3">The sequence shown here is derived from an EMBL/GenBank/DDBJ whole genome shotgun (WGS) entry which is preliminary data.</text>
</comment>
<accession>A0ABT3GIV4</accession>
<dbReference type="Proteomes" id="UP001320876">
    <property type="component" value="Unassembled WGS sequence"/>
</dbReference>
<dbReference type="InterPro" id="IPR000601">
    <property type="entry name" value="PKD_dom"/>
</dbReference>
<feature type="domain" description="PKD" evidence="2">
    <location>
        <begin position="329"/>
        <end position="418"/>
    </location>
</feature>
<evidence type="ECO:0000256" key="1">
    <source>
        <dbReference type="SAM" id="SignalP"/>
    </source>
</evidence>
<evidence type="ECO:0000313" key="4">
    <source>
        <dbReference type="Proteomes" id="UP001320876"/>
    </source>
</evidence>
<dbReference type="InterPro" id="IPR013783">
    <property type="entry name" value="Ig-like_fold"/>
</dbReference>
<gene>
    <name evidence="3" type="ORF">OKA05_12870</name>
</gene>
<dbReference type="RefSeq" id="WP_264487554.1">
    <property type="nucleotide sequence ID" value="NZ_JAPDDT010000004.1"/>
</dbReference>
<dbReference type="Pfam" id="PF00801">
    <property type="entry name" value="PKD"/>
    <property type="match status" value="1"/>
</dbReference>
<organism evidence="3 4">
    <name type="scientific">Luteolibacter arcticus</name>
    <dbReference type="NCBI Taxonomy" id="1581411"/>
    <lineage>
        <taxon>Bacteria</taxon>
        <taxon>Pseudomonadati</taxon>
        <taxon>Verrucomicrobiota</taxon>
        <taxon>Verrucomicrobiia</taxon>
        <taxon>Verrucomicrobiales</taxon>
        <taxon>Verrucomicrobiaceae</taxon>
        <taxon>Luteolibacter</taxon>
    </lineage>
</organism>
<evidence type="ECO:0000259" key="2">
    <source>
        <dbReference type="Pfam" id="PF00801"/>
    </source>
</evidence>
<reference evidence="3 4" key="1">
    <citation type="submission" date="2022-10" db="EMBL/GenBank/DDBJ databases">
        <title>Luteolibacter arcticus strain CCTCC AB 2014275, whole genome shotgun sequencing project.</title>
        <authorList>
            <person name="Zhao G."/>
            <person name="Shen L."/>
        </authorList>
    </citation>
    <scope>NUCLEOTIDE SEQUENCE [LARGE SCALE GENOMIC DNA]</scope>
    <source>
        <strain evidence="3 4">CCTCC AB 2014275</strain>
    </source>
</reference>
<protein>
    <recommendedName>
        <fullName evidence="2">PKD domain-containing protein</fullName>
    </recommendedName>
</protein>
<dbReference type="EMBL" id="JAPDDT010000004">
    <property type="protein sequence ID" value="MCW1923449.1"/>
    <property type="molecule type" value="Genomic_DNA"/>
</dbReference>
<dbReference type="Gene3D" id="2.60.40.10">
    <property type="entry name" value="Immunoglobulins"/>
    <property type="match status" value="1"/>
</dbReference>
<keyword evidence="4" id="KW-1185">Reference proteome</keyword>
<feature type="signal peptide" evidence="1">
    <location>
        <begin position="1"/>
        <end position="18"/>
    </location>
</feature>
<dbReference type="SUPFAM" id="SSF51445">
    <property type="entry name" value="(Trans)glycosidases"/>
    <property type="match status" value="1"/>
</dbReference>
<sequence length="426" mass="46276">MKTLVPILLPALLATAAAEPGPITMRRSGNGTWELMREGKPYFIRGAGGQRNLDVLVESGGNSLRTWGIDSLAEKTDGKPLVQRARELDLTIAAGLWVGHERHGFNYSDAAQLETQRKTIRAAVAKWKHEPAIGFWGLGNEMEGPTADGKDPRIWKELEVLAKIVKEEDPSRLVMTVIAGAARAKIEGVKDHCPSIDILGVNAYASAAGAGKAVKDAGWNRPFVLTEFGPSGHWEVAKTSWGAPIEPSSRDKAAKYYSTQQLVTEESHGLCVGSYAFLWGQKQECTATWYGMFLKSGEKLPSVDAMSRAWTGKWPANRCPRVETFSSPAKGNSVRPGESVAVTLDVADPEGDKVELQWTLAGESTDRQTGGDAERAPEEKKLTMESAGTNQWTFKAPSKPGAYRVFLVVRDGRGAASAENIPFQVR</sequence>
<feature type="chain" id="PRO_5045839610" description="PKD domain-containing protein" evidence="1">
    <location>
        <begin position="19"/>
        <end position="426"/>
    </location>
</feature>
<proteinExistence type="predicted"/>
<dbReference type="Gene3D" id="3.20.20.80">
    <property type="entry name" value="Glycosidases"/>
    <property type="match status" value="1"/>
</dbReference>
<evidence type="ECO:0000313" key="3">
    <source>
        <dbReference type="EMBL" id="MCW1923449.1"/>
    </source>
</evidence>